<evidence type="ECO:0000256" key="1">
    <source>
        <dbReference type="SAM" id="MobiDB-lite"/>
    </source>
</evidence>
<protein>
    <submittedName>
        <fullName evidence="2">Uncharacterized protein</fullName>
    </submittedName>
</protein>
<feature type="region of interest" description="Disordered" evidence="1">
    <location>
        <begin position="1"/>
        <end position="115"/>
    </location>
</feature>
<evidence type="ECO:0000313" key="2">
    <source>
        <dbReference type="EMBL" id="GJT49611.1"/>
    </source>
</evidence>
<feature type="compositionally biased region" description="Polar residues" evidence="1">
    <location>
        <begin position="42"/>
        <end position="51"/>
    </location>
</feature>
<dbReference type="Proteomes" id="UP001151760">
    <property type="component" value="Unassembled WGS sequence"/>
</dbReference>
<accession>A0ABQ5EFE4</accession>
<name>A0ABQ5EFE4_9ASTR</name>
<dbReference type="EMBL" id="BQNB010016252">
    <property type="protein sequence ID" value="GJT49611.1"/>
    <property type="molecule type" value="Genomic_DNA"/>
</dbReference>
<keyword evidence="3" id="KW-1185">Reference proteome</keyword>
<organism evidence="2 3">
    <name type="scientific">Tanacetum coccineum</name>
    <dbReference type="NCBI Taxonomy" id="301880"/>
    <lineage>
        <taxon>Eukaryota</taxon>
        <taxon>Viridiplantae</taxon>
        <taxon>Streptophyta</taxon>
        <taxon>Embryophyta</taxon>
        <taxon>Tracheophyta</taxon>
        <taxon>Spermatophyta</taxon>
        <taxon>Magnoliopsida</taxon>
        <taxon>eudicotyledons</taxon>
        <taxon>Gunneridae</taxon>
        <taxon>Pentapetalae</taxon>
        <taxon>asterids</taxon>
        <taxon>campanulids</taxon>
        <taxon>Asterales</taxon>
        <taxon>Asteraceae</taxon>
        <taxon>Asteroideae</taxon>
        <taxon>Anthemideae</taxon>
        <taxon>Anthemidinae</taxon>
        <taxon>Tanacetum</taxon>
    </lineage>
</organism>
<proteinExistence type="predicted"/>
<feature type="compositionally biased region" description="Polar residues" evidence="1">
    <location>
        <begin position="86"/>
        <end position="95"/>
    </location>
</feature>
<reference evidence="2" key="2">
    <citation type="submission" date="2022-01" db="EMBL/GenBank/DDBJ databases">
        <authorList>
            <person name="Yamashiro T."/>
            <person name="Shiraishi A."/>
            <person name="Satake H."/>
            <person name="Nakayama K."/>
        </authorList>
    </citation>
    <scope>NUCLEOTIDE SEQUENCE</scope>
</reference>
<comment type="caution">
    <text evidence="2">The sequence shown here is derived from an EMBL/GenBank/DDBJ whole genome shotgun (WGS) entry which is preliminary data.</text>
</comment>
<sequence length="115" mass="12655">MHTVRGDGVAGIKRHRRGLSGDGARNLATTSGHGQLKEDLESSTWRRSGYQQKDRKPSQNDKTEHGMEKTVQNQGQSPKMPKSESILKNQQSNRSGTEESIECNLNPADGPESPN</sequence>
<reference evidence="2" key="1">
    <citation type="journal article" date="2022" name="Int. J. Mol. Sci.">
        <title>Draft Genome of Tanacetum Coccineum: Genomic Comparison of Closely Related Tanacetum-Family Plants.</title>
        <authorList>
            <person name="Yamashiro T."/>
            <person name="Shiraishi A."/>
            <person name="Nakayama K."/>
            <person name="Satake H."/>
        </authorList>
    </citation>
    <scope>NUCLEOTIDE SEQUENCE</scope>
</reference>
<feature type="compositionally biased region" description="Basic and acidic residues" evidence="1">
    <location>
        <begin position="52"/>
        <end position="68"/>
    </location>
</feature>
<gene>
    <name evidence="2" type="ORF">Tco_0975768</name>
</gene>
<evidence type="ECO:0000313" key="3">
    <source>
        <dbReference type="Proteomes" id="UP001151760"/>
    </source>
</evidence>